<dbReference type="CDD" id="cd03216">
    <property type="entry name" value="ABC_Carb_Monos_I"/>
    <property type="match status" value="1"/>
</dbReference>
<comment type="similarity">
    <text evidence="1">Belongs to the ABC transporter superfamily.</text>
</comment>
<evidence type="ECO:0000256" key="2">
    <source>
        <dbReference type="ARBA" id="ARBA00022448"/>
    </source>
</evidence>
<keyword evidence="8" id="KW-1278">Translocase</keyword>
<dbReference type="InterPro" id="IPR027417">
    <property type="entry name" value="P-loop_NTPase"/>
</dbReference>
<keyword evidence="7 11" id="KW-0067">ATP-binding</keyword>
<dbReference type="PROSITE" id="PS50893">
    <property type="entry name" value="ABC_TRANSPORTER_2"/>
    <property type="match status" value="2"/>
</dbReference>
<dbReference type="InterPro" id="IPR003593">
    <property type="entry name" value="AAA+_ATPase"/>
</dbReference>
<evidence type="ECO:0000259" key="10">
    <source>
        <dbReference type="PROSITE" id="PS50893"/>
    </source>
</evidence>
<evidence type="ECO:0000256" key="6">
    <source>
        <dbReference type="ARBA" id="ARBA00022741"/>
    </source>
</evidence>
<dbReference type="GO" id="GO:0005524">
    <property type="term" value="F:ATP binding"/>
    <property type="evidence" value="ECO:0007669"/>
    <property type="project" value="UniProtKB-KW"/>
</dbReference>
<proteinExistence type="inferred from homology"/>
<feature type="domain" description="ABC transporter" evidence="10">
    <location>
        <begin position="255"/>
        <end position="496"/>
    </location>
</feature>
<dbReference type="Gene3D" id="3.40.50.300">
    <property type="entry name" value="P-loop containing nucleotide triphosphate hydrolases"/>
    <property type="match status" value="2"/>
</dbReference>
<evidence type="ECO:0000256" key="5">
    <source>
        <dbReference type="ARBA" id="ARBA00022737"/>
    </source>
</evidence>
<evidence type="ECO:0000313" key="12">
    <source>
        <dbReference type="Proteomes" id="UP000433101"/>
    </source>
</evidence>
<dbReference type="CDD" id="cd03215">
    <property type="entry name" value="ABC_Carb_Monos_II"/>
    <property type="match status" value="1"/>
</dbReference>
<dbReference type="PANTHER" id="PTHR43790:SF3">
    <property type="entry name" value="D-ALLOSE IMPORT ATP-BINDING PROTEIN ALSA-RELATED"/>
    <property type="match status" value="1"/>
</dbReference>
<dbReference type="SUPFAM" id="SSF52540">
    <property type="entry name" value="P-loop containing nucleoside triphosphate hydrolases"/>
    <property type="match status" value="2"/>
</dbReference>
<keyword evidence="6" id="KW-0547">Nucleotide-binding</keyword>
<evidence type="ECO:0000256" key="3">
    <source>
        <dbReference type="ARBA" id="ARBA00022475"/>
    </source>
</evidence>
<keyword evidence="3" id="KW-1003">Cell membrane</keyword>
<dbReference type="InterPro" id="IPR017871">
    <property type="entry name" value="ABC_transporter-like_CS"/>
</dbReference>
<sequence length="497" mass="53015">MRPPIDLALSRITKVYPGVVALQHVSLNIRGGEIVGLIGENGAGKSTLMKVLGGTIAPDGGAIAIDGESYDALTPSEATTHGIAFVHQELNTFANIDVAGNILLGREVASSAFRLLDQQAMTREVRPILDLLGARFRPVDSVADLSLAEQQILEIAKALSMKARLVIFDEPTSSLTLSETERLLDVMRQLKADGVAVLFISHRLPEIESVVDRAIVLRDGKNAGELARDEITKDRMVEMMIGRNIGRNKHHHVPARSEPALRIVGVKTDAYPSIPVDLTLYAGEILGLAGLVGAGRSELARAVFGVDARHAGEVTLNGESLAPNSVAASIEAGLCLVPENRKEEGLILDFAVLDNISLPNLGKLRQGWFVDRRAEARLGAVSTEMLAIKASTLQGAVSSLSGGNQQKVVLAKWLATDPKVIIMDEPTRGIDVGAKGEVYSLMRSLADRGVAILMISSDMEEVIGVSDRVAVMSAGRVTGILPPEDLTEQNILRLAVG</sequence>
<evidence type="ECO:0000256" key="4">
    <source>
        <dbReference type="ARBA" id="ARBA00022597"/>
    </source>
</evidence>
<keyword evidence="2" id="KW-0813">Transport</keyword>
<dbReference type="InterPro" id="IPR050107">
    <property type="entry name" value="ABC_carbohydrate_import_ATPase"/>
</dbReference>
<evidence type="ECO:0000256" key="8">
    <source>
        <dbReference type="ARBA" id="ARBA00022967"/>
    </source>
</evidence>
<dbReference type="SMART" id="SM00382">
    <property type="entry name" value="AAA"/>
    <property type="match status" value="2"/>
</dbReference>
<dbReference type="PROSITE" id="PS00211">
    <property type="entry name" value="ABC_TRANSPORTER_1"/>
    <property type="match status" value="1"/>
</dbReference>
<keyword evidence="5" id="KW-0677">Repeat</keyword>
<keyword evidence="9" id="KW-0472">Membrane</keyword>
<evidence type="ECO:0000256" key="1">
    <source>
        <dbReference type="ARBA" id="ARBA00005417"/>
    </source>
</evidence>
<gene>
    <name evidence="11" type="ORF">GR183_03900</name>
</gene>
<name>A0A7X3LS17_9HYPH</name>
<dbReference type="PANTHER" id="PTHR43790">
    <property type="entry name" value="CARBOHYDRATE TRANSPORT ATP-BINDING PROTEIN MG119-RELATED"/>
    <property type="match status" value="1"/>
</dbReference>
<dbReference type="Pfam" id="PF00005">
    <property type="entry name" value="ABC_tran"/>
    <property type="match status" value="2"/>
</dbReference>
<organism evidence="11 12">
    <name type="scientific">Stappia sediminis</name>
    <dbReference type="NCBI Taxonomy" id="2692190"/>
    <lineage>
        <taxon>Bacteria</taxon>
        <taxon>Pseudomonadati</taxon>
        <taxon>Pseudomonadota</taxon>
        <taxon>Alphaproteobacteria</taxon>
        <taxon>Hyphomicrobiales</taxon>
        <taxon>Stappiaceae</taxon>
        <taxon>Stappia</taxon>
    </lineage>
</organism>
<dbReference type="InterPro" id="IPR003439">
    <property type="entry name" value="ABC_transporter-like_ATP-bd"/>
</dbReference>
<dbReference type="Proteomes" id="UP000433101">
    <property type="component" value="Unassembled WGS sequence"/>
</dbReference>
<accession>A0A7X3LS17</accession>
<keyword evidence="12" id="KW-1185">Reference proteome</keyword>
<protein>
    <submittedName>
        <fullName evidence="11">ATP-binding cassette domain-containing protein</fullName>
    </submittedName>
</protein>
<dbReference type="AlphaFoldDB" id="A0A7X3LS17"/>
<dbReference type="RefSeq" id="WP_160774303.1">
    <property type="nucleotide sequence ID" value="NZ_WUMV01000002.1"/>
</dbReference>
<evidence type="ECO:0000256" key="7">
    <source>
        <dbReference type="ARBA" id="ARBA00022840"/>
    </source>
</evidence>
<comment type="caution">
    <text evidence="11">The sequence shown here is derived from an EMBL/GenBank/DDBJ whole genome shotgun (WGS) entry which is preliminary data.</text>
</comment>
<feature type="domain" description="ABC transporter" evidence="10">
    <location>
        <begin position="7"/>
        <end position="244"/>
    </location>
</feature>
<evidence type="ECO:0000256" key="9">
    <source>
        <dbReference type="ARBA" id="ARBA00023136"/>
    </source>
</evidence>
<dbReference type="EMBL" id="WUMV01000002">
    <property type="protein sequence ID" value="MXN64039.1"/>
    <property type="molecule type" value="Genomic_DNA"/>
</dbReference>
<keyword evidence="4" id="KW-0762">Sugar transport</keyword>
<dbReference type="GO" id="GO:0016887">
    <property type="term" value="F:ATP hydrolysis activity"/>
    <property type="evidence" value="ECO:0007669"/>
    <property type="project" value="InterPro"/>
</dbReference>
<evidence type="ECO:0000313" key="11">
    <source>
        <dbReference type="EMBL" id="MXN64039.1"/>
    </source>
</evidence>
<reference evidence="11 12" key="1">
    <citation type="submission" date="2019-12" db="EMBL/GenBank/DDBJ databases">
        <authorList>
            <person name="Li M."/>
        </authorList>
    </citation>
    <scope>NUCLEOTIDE SEQUENCE [LARGE SCALE GENOMIC DNA]</scope>
    <source>
        <strain evidence="11 12">GBMRC 2046</strain>
    </source>
</reference>